<dbReference type="SUPFAM" id="SSF53474">
    <property type="entry name" value="alpha/beta-Hydrolases"/>
    <property type="match status" value="1"/>
</dbReference>
<evidence type="ECO:0000259" key="5">
    <source>
        <dbReference type="Pfam" id="PF00135"/>
    </source>
</evidence>
<keyword evidence="4" id="KW-0732">Signal</keyword>
<name>A0ABP6G5J3_9ACTN</name>
<dbReference type="PROSITE" id="PS00941">
    <property type="entry name" value="CARBOXYLESTERASE_B_2"/>
    <property type="match status" value="1"/>
</dbReference>
<feature type="region of interest" description="Disordered" evidence="3">
    <location>
        <begin position="519"/>
        <end position="543"/>
    </location>
</feature>
<accession>A0ABP6G5J3</accession>
<dbReference type="Gene3D" id="3.40.50.1820">
    <property type="entry name" value="alpha/beta hydrolase"/>
    <property type="match status" value="1"/>
</dbReference>
<sequence>MATPRRLLLPVLLAVLALLAGAVPAPAEDAVVTTDRGQVRGTVGDHGRAFLGIPFAAPPVGERRWRPPQPAAAWSGVRDATRFAGACAQPARPVLGTEESVNEDCLYLNVFTPPAGGAGRPVLVWFHGGSFISGSAAHYDARRLAVTGDMVVVTANYRLGAFGFLAHPGLTAEDADAGSGNYGLLDQQAALRWVRANAAAFGGDAGRVTAGGQSSGGLSVCGHLVSPPARGLFTRALVQSAPCGVASRPLAEAQSAGTGFATGAGCLGTGPAVVACLRSKTAAQLLKVPTTGAAPWWPVSGTPVLPESPGEAVAAGRQARVPVLTGNTLDEGTIGSVLLESTGVRLNAVTYPVVLTTLFKLDGPRVAARYPGSRYGGDYRLAFGAAFGDYLVACPTRQAARALAAGAPGGVFGYEFADRFAPDLYHGDPGFPLGAYHGAEIPYLFDYLAADPVRLDPAQTRLAQAMTASWARFVAGRPPAGDAWPPVGAGPYRPMSLAPDAIRPRTDFEAGHQCDFWATVPGPTSQGPTATEVRLPGPVRSAP</sequence>
<dbReference type="PROSITE" id="PS01173">
    <property type="entry name" value="LIPASE_GDXG_HIS"/>
    <property type="match status" value="1"/>
</dbReference>
<comment type="caution">
    <text evidence="6">The sequence shown here is derived from an EMBL/GenBank/DDBJ whole genome shotgun (WGS) entry which is preliminary data.</text>
</comment>
<dbReference type="RefSeq" id="WP_344435530.1">
    <property type="nucleotide sequence ID" value="NZ_BAAASL010000009.1"/>
</dbReference>
<dbReference type="Pfam" id="PF00135">
    <property type="entry name" value="COesterase"/>
    <property type="match status" value="1"/>
</dbReference>
<reference evidence="7" key="1">
    <citation type="journal article" date="2019" name="Int. J. Syst. Evol. Microbiol.">
        <title>The Global Catalogue of Microorganisms (GCM) 10K type strain sequencing project: providing services to taxonomists for standard genome sequencing and annotation.</title>
        <authorList>
            <consortium name="The Broad Institute Genomics Platform"/>
            <consortium name="The Broad Institute Genome Sequencing Center for Infectious Disease"/>
            <person name="Wu L."/>
            <person name="Ma J."/>
        </authorList>
    </citation>
    <scope>NUCLEOTIDE SEQUENCE [LARGE SCALE GENOMIC DNA]</scope>
    <source>
        <strain evidence="7">JCM 4542</strain>
    </source>
</reference>
<dbReference type="PANTHER" id="PTHR43918">
    <property type="entry name" value="ACETYLCHOLINESTERASE"/>
    <property type="match status" value="1"/>
</dbReference>
<dbReference type="InterPro" id="IPR002018">
    <property type="entry name" value="CarbesteraseB"/>
</dbReference>
<gene>
    <name evidence="6" type="ORF">GCM10010315_28540</name>
</gene>
<keyword evidence="2" id="KW-0378">Hydrolase</keyword>
<dbReference type="InterPro" id="IPR002168">
    <property type="entry name" value="Lipase_GDXG_HIS_AS"/>
</dbReference>
<proteinExistence type="inferred from homology"/>
<dbReference type="Proteomes" id="UP001500886">
    <property type="component" value="Unassembled WGS sequence"/>
</dbReference>
<dbReference type="InterPro" id="IPR050654">
    <property type="entry name" value="AChE-related_enzymes"/>
</dbReference>
<evidence type="ECO:0000313" key="6">
    <source>
        <dbReference type="EMBL" id="GAA2716778.1"/>
    </source>
</evidence>
<evidence type="ECO:0000256" key="4">
    <source>
        <dbReference type="SAM" id="SignalP"/>
    </source>
</evidence>
<evidence type="ECO:0000256" key="3">
    <source>
        <dbReference type="SAM" id="MobiDB-lite"/>
    </source>
</evidence>
<feature type="chain" id="PRO_5045121173" evidence="4">
    <location>
        <begin position="28"/>
        <end position="543"/>
    </location>
</feature>
<comment type="similarity">
    <text evidence="1">Belongs to the 'GDXG' lipolytic enzyme family.</text>
</comment>
<feature type="domain" description="Carboxylesterase type B" evidence="5">
    <location>
        <begin position="29"/>
        <end position="517"/>
    </location>
</feature>
<dbReference type="InterPro" id="IPR019819">
    <property type="entry name" value="Carboxylesterase_B_CS"/>
</dbReference>
<evidence type="ECO:0000256" key="1">
    <source>
        <dbReference type="ARBA" id="ARBA00010515"/>
    </source>
</evidence>
<organism evidence="6 7">
    <name type="scientific">Streptomyces luteosporeus</name>
    <dbReference type="NCBI Taxonomy" id="173856"/>
    <lineage>
        <taxon>Bacteria</taxon>
        <taxon>Bacillati</taxon>
        <taxon>Actinomycetota</taxon>
        <taxon>Actinomycetes</taxon>
        <taxon>Kitasatosporales</taxon>
        <taxon>Streptomycetaceae</taxon>
        <taxon>Streptomyces</taxon>
    </lineage>
</organism>
<dbReference type="EMBL" id="BAAASL010000009">
    <property type="protein sequence ID" value="GAA2716778.1"/>
    <property type="molecule type" value="Genomic_DNA"/>
</dbReference>
<keyword evidence="7" id="KW-1185">Reference proteome</keyword>
<dbReference type="PANTHER" id="PTHR43918:SF4">
    <property type="entry name" value="CARBOXYLIC ESTER HYDROLASE"/>
    <property type="match status" value="1"/>
</dbReference>
<dbReference type="InterPro" id="IPR029058">
    <property type="entry name" value="AB_hydrolase_fold"/>
</dbReference>
<evidence type="ECO:0000313" key="7">
    <source>
        <dbReference type="Proteomes" id="UP001500886"/>
    </source>
</evidence>
<feature type="signal peptide" evidence="4">
    <location>
        <begin position="1"/>
        <end position="27"/>
    </location>
</feature>
<protein>
    <submittedName>
        <fullName evidence="6">Carboxylesterase family protein</fullName>
    </submittedName>
</protein>
<evidence type="ECO:0000256" key="2">
    <source>
        <dbReference type="ARBA" id="ARBA00022801"/>
    </source>
</evidence>